<evidence type="ECO:0000256" key="1">
    <source>
        <dbReference type="SAM" id="Phobius"/>
    </source>
</evidence>
<accession>A0A1E5PF85</accession>
<dbReference type="PANTHER" id="PTHR42305">
    <property type="entry name" value="MEMBRANE PROTEIN RV1733C-RELATED"/>
    <property type="match status" value="1"/>
</dbReference>
<evidence type="ECO:0000313" key="2">
    <source>
        <dbReference type="EMBL" id="OEJ28197.1"/>
    </source>
</evidence>
<evidence type="ECO:0000313" key="3">
    <source>
        <dbReference type="Proteomes" id="UP000095759"/>
    </source>
</evidence>
<dbReference type="Proteomes" id="UP000095759">
    <property type="component" value="Unassembled WGS sequence"/>
</dbReference>
<dbReference type="AlphaFoldDB" id="A0A1E5PF85"/>
<dbReference type="InterPro" id="IPR039708">
    <property type="entry name" value="MT1774/Rv1733c-like"/>
</dbReference>
<keyword evidence="1" id="KW-0472">Membrane</keyword>
<proteinExistence type="predicted"/>
<comment type="caution">
    <text evidence="2">The sequence shown here is derived from an EMBL/GenBank/DDBJ whole genome shotgun (WGS) entry which is preliminary data.</text>
</comment>
<keyword evidence="3" id="KW-1185">Reference proteome</keyword>
<keyword evidence="1" id="KW-1133">Transmembrane helix</keyword>
<evidence type="ECO:0008006" key="4">
    <source>
        <dbReference type="Google" id="ProtNLM"/>
    </source>
</evidence>
<dbReference type="STRING" id="285458.BGM19_06125"/>
<dbReference type="EMBL" id="MEHJ01000001">
    <property type="protein sequence ID" value="OEJ28197.1"/>
    <property type="molecule type" value="Genomic_DNA"/>
</dbReference>
<organism evidence="2 3">
    <name type="scientific">Streptomyces agglomeratus</name>
    <dbReference type="NCBI Taxonomy" id="285458"/>
    <lineage>
        <taxon>Bacteria</taxon>
        <taxon>Bacillati</taxon>
        <taxon>Actinomycetota</taxon>
        <taxon>Actinomycetes</taxon>
        <taxon>Kitasatosporales</taxon>
        <taxon>Streptomycetaceae</taxon>
        <taxon>Streptomyces</taxon>
    </lineage>
</organism>
<dbReference type="OrthoDB" id="4325432at2"/>
<protein>
    <recommendedName>
        <fullName evidence="4">Proline rich protein membrane protein</fullName>
    </recommendedName>
</protein>
<keyword evidence="1" id="KW-0812">Transmembrane</keyword>
<feature type="transmembrane region" description="Helical" evidence="1">
    <location>
        <begin position="21"/>
        <end position="44"/>
    </location>
</feature>
<dbReference type="RefSeq" id="WP_069932073.1">
    <property type="nucleotide sequence ID" value="NZ_MEHJ01000001.1"/>
</dbReference>
<name>A0A1E5PF85_9ACTN</name>
<dbReference type="PANTHER" id="PTHR42305:SF1">
    <property type="entry name" value="MEMBRANE PROTEIN RV1733C-RELATED"/>
    <property type="match status" value="1"/>
</dbReference>
<reference evidence="2 3" key="1">
    <citation type="submission" date="2016-08" db="EMBL/GenBank/DDBJ databases">
        <title>Complete genome sequence of Streptomyces agglomeratus strain 6-3-2, a novel anti-MRSA actinomycete isolated from Wuli of Tebit, China.</title>
        <authorList>
            <person name="Chen X."/>
        </authorList>
    </citation>
    <scope>NUCLEOTIDE SEQUENCE [LARGE SCALE GENOMIC DNA]</scope>
    <source>
        <strain evidence="2 3">6-3-2</strain>
    </source>
</reference>
<sequence length="201" mass="21852">MRTAVAVWRRRHSPLCRKTDLAEVWVTFAALLLIALAAPAAGWLCGTVTHDALRESVRVRHEQLHRATATVVRAVPEPVVITDPEIASERGTRTRVVAEWTAYDGGRHTGTVTTGRQVARPGDRFRVWTDEQGRVVDRPLDDATASTHAAIAGVGAAAGAAALIDGGRRLVVWRLVRRRYARLDQAWAKAGPDWGRTGAGS</sequence>
<gene>
    <name evidence="2" type="ORF">AS594_30615</name>
</gene>